<keyword evidence="4" id="KW-0862">Zinc</keyword>
<dbReference type="CDD" id="cd08255">
    <property type="entry name" value="2-desacetyl-2-hydroxyethyl_bacteriochlorophyllide_like"/>
    <property type="match status" value="1"/>
</dbReference>
<dbReference type="EC" id="1.1.1.292" evidence="7"/>
<dbReference type="SMART" id="SM00829">
    <property type="entry name" value="PKS_ER"/>
    <property type="match status" value="1"/>
</dbReference>
<dbReference type="GO" id="GO:0000166">
    <property type="term" value="F:nucleotide binding"/>
    <property type="evidence" value="ECO:0007669"/>
    <property type="project" value="InterPro"/>
</dbReference>
<sequence length="720" mass="76833">MPQVQQDIRRGTTSVVSVPEPVARPGELLVANRASLISAGTEKMVMDIAKKSLIGKARERPDQVRRVIEKMKSEGVLDTIRQVREKLDQPMGLGYCSAGVVVSAGQGVDQYKVGDRVACNGPHAGVVSVPVNLCASIAENVSFDQASFAVLGSISMQGVRLAKVSLGETVLVIGLGLVGQVAVGLLAAAGCRVIGTDPDPAKCELALQSGAAIAQPNLSASNVQALSRGAGADAVLITASTSSNGPIELACEAARTKGRIVLVGVVGLEVPRRPMYFKEVEFVVSCSYGPGRYDPNYEERGIDYPIGHVRWTEQRNIQAVLDLMASGKLSVDHLISHRFDIEQAEQAYQMISEGSEPYLGVVLNYAESSQATPRIPLGKSTPVAGALKLGVLGAGNFARMTMFPQLQKAGDFQLTTICSASGMSAHSAGDKFGFSECTADEQEVIRDENTDAVMILTRHHLHSGQVCAALDAGKHVFVEKPLAVDGPQLLAVEDAVNRNPNQIVMVGFNRRFSEAAQQVKQHFAKVMQPLTVQYRFNAGSIPADVWIQHPEEGGGRIIGEACHAIDLVTYLTGSLPVEVYATCIGGPNAPEIVDDQAFITIRHENGSISSIGYLAGGDRAMSKERVEVLGGGKMAVIDDFRRVELASGGKVNTIKTTSGKGHLEEVQAFAQGMRKGRWPIEWSELLSTSWASIAAVQSLREGIPIPLHFARQPNENTAVD</sequence>
<dbReference type="EMBL" id="SJPK01000008">
    <property type="protein sequence ID" value="TWT65048.1"/>
    <property type="molecule type" value="Genomic_DNA"/>
</dbReference>
<evidence type="ECO:0000256" key="5">
    <source>
        <dbReference type="ARBA" id="ARBA00023002"/>
    </source>
</evidence>
<proteinExistence type="inferred from homology"/>
<evidence type="ECO:0000256" key="1">
    <source>
        <dbReference type="ARBA" id="ARBA00001947"/>
    </source>
</evidence>
<dbReference type="Proteomes" id="UP000318053">
    <property type="component" value="Unassembled WGS sequence"/>
</dbReference>
<dbReference type="SUPFAM" id="SSF51735">
    <property type="entry name" value="NAD(P)-binding Rossmann-fold domains"/>
    <property type="match status" value="2"/>
</dbReference>
<dbReference type="GO" id="GO:0033712">
    <property type="term" value="F:1,5-anhydro-D-fructose reductase (1,5-anhydro-D-mannitol-forming) activity"/>
    <property type="evidence" value="ECO:0007669"/>
    <property type="project" value="UniProtKB-EC"/>
</dbReference>
<comment type="caution">
    <text evidence="7">The sequence shown here is derived from an EMBL/GenBank/DDBJ whole genome shotgun (WGS) entry which is preliminary data.</text>
</comment>
<dbReference type="InterPro" id="IPR013149">
    <property type="entry name" value="ADH-like_C"/>
</dbReference>
<organism evidence="7 8">
    <name type="scientific">Allorhodopirellula solitaria</name>
    <dbReference type="NCBI Taxonomy" id="2527987"/>
    <lineage>
        <taxon>Bacteria</taxon>
        <taxon>Pseudomonadati</taxon>
        <taxon>Planctomycetota</taxon>
        <taxon>Planctomycetia</taxon>
        <taxon>Pirellulales</taxon>
        <taxon>Pirellulaceae</taxon>
        <taxon>Allorhodopirellula</taxon>
    </lineage>
</organism>
<comment type="cofactor">
    <cofactor evidence="1">
        <name>Zn(2+)</name>
        <dbReference type="ChEBI" id="CHEBI:29105"/>
    </cofactor>
</comment>
<dbReference type="PANTHER" id="PTHR43350:SF19">
    <property type="entry name" value="D-GULOSIDE 3-DEHYDROGENASE"/>
    <property type="match status" value="1"/>
</dbReference>
<keyword evidence="3" id="KW-0479">Metal-binding</keyword>
<evidence type="ECO:0000256" key="2">
    <source>
        <dbReference type="ARBA" id="ARBA00008072"/>
    </source>
</evidence>
<dbReference type="AlphaFoldDB" id="A0A5C5XQW6"/>
<dbReference type="PANTHER" id="PTHR43350">
    <property type="entry name" value="NAD-DEPENDENT ALCOHOL DEHYDROGENASE"/>
    <property type="match status" value="1"/>
</dbReference>
<dbReference type="SUPFAM" id="SSF55347">
    <property type="entry name" value="Glyceraldehyde-3-phosphate dehydrogenase-like, C-terminal domain"/>
    <property type="match status" value="1"/>
</dbReference>
<dbReference type="Gene3D" id="3.40.50.720">
    <property type="entry name" value="NAD(P)-binding Rossmann-like Domain"/>
    <property type="match status" value="2"/>
</dbReference>
<feature type="domain" description="Enoyl reductase (ER)" evidence="6">
    <location>
        <begin position="40"/>
        <end position="356"/>
    </location>
</feature>
<dbReference type="InterPro" id="IPR011032">
    <property type="entry name" value="GroES-like_sf"/>
</dbReference>
<evidence type="ECO:0000256" key="4">
    <source>
        <dbReference type="ARBA" id="ARBA00022833"/>
    </source>
</evidence>
<reference evidence="7 8" key="1">
    <citation type="submission" date="2019-02" db="EMBL/GenBank/DDBJ databases">
        <title>Deep-cultivation of Planctomycetes and their phenomic and genomic characterization uncovers novel biology.</title>
        <authorList>
            <person name="Wiegand S."/>
            <person name="Jogler M."/>
            <person name="Boedeker C."/>
            <person name="Pinto D."/>
            <person name="Vollmers J."/>
            <person name="Rivas-Marin E."/>
            <person name="Kohn T."/>
            <person name="Peeters S.H."/>
            <person name="Heuer A."/>
            <person name="Rast P."/>
            <person name="Oberbeckmann S."/>
            <person name="Bunk B."/>
            <person name="Jeske O."/>
            <person name="Meyerdierks A."/>
            <person name="Storesund J.E."/>
            <person name="Kallscheuer N."/>
            <person name="Luecker S."/>
            <person name="Lage O.M."/>
            <person name="Pohl T."/>
            <person name="Merkel B.J."/>
            <person name="Hornburger P."/>
            <person name="Mueller R.-W."/>
            <person name="Bruemmer F."/>
            <person name="Labrenz M."/>
            <person name="Spormann A.M."/>
            <person name="Op Den Camp H."/>
            <person name="Overmann J."/>
            <person name="Amann R."/>
            <person name="Jetten M.S.M."/>
            <person name="Mascher T."/>
            <person name="Medema M.H."/>
            <person name="Devos D.P."/>
            <person name="Kaster A.-K."/>
            <person name="Ovreas L."/>
            <person name="Rohde M."/>
            <person name="Galperin M.Y."/>
            <person name="Jogler C."/>
        </authorList>
    </citation>
    <scope>NUCLEOTIDE SEQUENCE [LARGE SCALE GENOMIC DNA]</scope>
    <source>
        <strain evidence="7 8">CA85</strain>
    </source>
</reference>
<protein>
    <submittedName>
        <fullName evidence="7">1,5-anhydro-D-fructose reductase</fullName>
        <ecNumber evidence="7">1.1.1.292</ecNumber>
    </submittedName>
</protein>
<comment type="similarity">
    <text evidence="2">Belongs to the zinc-containing alcohol dehydrogenase family.</text>
</comment>
<dbReference type="Pfam" id="PF00107">
    <property type="entry name" value="ADH_zinc_N"/>
    <property type="match status" value="1"/>
</dbReference>
<dbReference type="InterPro" id="IPR036291">
    <property type="entry name" value="NAD(P)-bd_dom_sf"/>
</dbReference>
<gene>
    <name evidence="7" type="primary">afr_6</name>
    <name evidence="7" type="ORF">CA85_33930</name>
</gene>
<dbReference type="OrthoDB" id="9815825at2"/>
<dbReference type="InterPro" id="IPR000683">
    <property type="entry name" value="Gfo/Idh/MocA-like_OxRdtase_N"/>
</dbReference>
<dbReference type="Gene3D" id="3.30.360.10">
    <property type="entry name" value="Dihydrodipicolinate Reductase, domain 2"/>
    <property type="match status" value="1"/>
</dbReference>
<evidence type="ECO:0000256" key="3">
    <source>
        <dbReference type="ARBA" id="ARBA00022723"/>
    </source>
</evidence>
<evidence type="ECO:0000313" key="7">
    <source>
        <dbReference type="EMBL" id="TWT65048.1"/>
    </source>
</evidence>
<dbReference type="GO" id="GO:0046872">
    <property type="term" value="F:metal ion binding"/>
    <property type="evidence" value="ECO:0007669"/>
    <property type="project" value="UniProtKB-KW"/>
</dbReference>
<accession>A0A5C5XQW6</accession>
<dbReference type="Pfam" id="PF22725">
    <property type="entry name" value="GFO_IDH_MocA_C3"/>
    <property type="match status" value="1"/>
</dbReference>
<dbReference type="InterPro" id="IPR020843">
    <property type="entry name" value="ER"/>
</dbReference>
<dbReference type="Pfam" id="PF01408">
    <property type="entry name" value="GFO_IDH_MocA"/>
    <property type="match status" value="1"/>
</dbReference>
<dbReference type="Gene3D" id="3.90.180.10">
    <property type="entry name" value="Medium-chain alcohol dehydrogenases, catalytic domain"/>
    <property type="match status" value="2"/>
</dbReference>
<dbReference type="SUPFAM" id="SSF50129">
    <property type="entry name" value="GroES-like"/>
    <property type="match status" value="1"/>
</dbReference>
<name>A0A5C5XQW6_9BACT</name>
<keyword evidence="8" id="KW-1185">Reference proteome</keyword>
<keyword evidence="5 7" id="KW-0560">Oxidoreductase</keyword>
<evidence type="ECO:0000259" key="6">
    <source>
        <dbReference type="SMART" id="SM00829"/>
    </source>
</evidence>
<dbReference type="InterPro" id="IPR055170">
    <property type="entry name" value="GFO_IDH_MocA-like_dom"/>
</dbReference>
<evidence type="ECO:0000313" key="8">
    <source>
        <dbReference type="Proteomes" id="UP000318053"/>
    </source>
</evidence>